<keyword evidence="3" id="KW-1185">Reference proteome</keyword>
<reference evidence="2" key="1">
    <citation type="submission" date="2023-10" db="EMBL/GenBank/DDBJ databases">
        <authorList>
            <person name="Chen Y."/>
            <person name="Shah S."/>
            <person name="Dougan E. K."/>
            <person name="Thang M."/>
            <person name="Chan C."/>
        </authorList>
    </citation>
    <scope>NUCLEOTIDE SEQUENCE [LARGE SCALE GENOMIC DNA]</scope>
</reference>
<dbReference type="EMBL" id="CAUYUJ010008802">
    <property type="protein sequence ID" value="CAK0825004.1"/>
    <property type="molecule type" value="Genomic_DNA"/>
</dbReference>
<protein>
    <submittedName>
        <fullName evidence="2">Uncharacterized protein</fullName>
    </submittedName>
</protein>
<dbReference type="Proteomes" id="UP001189429">
    <property type="component" value="Unassembled WGS sequence"/>
</dbReference>
<dbReference type="Gene3D" id="3.20.20.80">
    <property type="entry name" value="Glycosidases"/>
    <property type="match status" value="1"/>
</dbReference>
<comment type="caution">
    <text evidence="2">The sequence shown here is derived from an EMBL/GenBank/DDBJ whole genome shotgun (WGS) entry which is preliminary data.</text>
</comment>
<organism evidence="2 3">
    <name type="scientific">Prorocentrum cordatum</name>
    <dbReference type="NCBI Taxonomy" id="2364126"/>
    <lineage>
        <taxon>Eukaryota</taxon>
        <taxon>Sar</taxon>
        <taxon>Alveolata</taxon>
        <taxon>Dinophyceae</taxon>
        <taxon>Prorocentrales</taxon>
        <taxon>Prorocentraceae</taxon>
        <taxon>Prorocentrum</taxon>
    </lineage>
</organism>
<proteinExistence type="predicted"/>
<name>A0ABN9RZY2_9DINO</name>
<gene>
    <name evidence="2" type="ORF">PCOR1329_LOCUS25248</name>
</gene>
<feature type="region of interest" description="Disordered" evidence="1">
    <location>
        <begin position="90"/>
        <end position="112"/>
    </location>
</feature>
<evidence type="ECO:0000313" key="2">
    <source>
        <dbReference type="EMBL" id="CAK0825004.1"/>
    </source>
</evidence>
<sequence>MLWLDGEGPDGKGPCKSDKAVACAPSVAFGEFSVSPIGKPAASDEPAGALETQAPTADLQHSAGGEAISAQPGDAAGMGDCLTAAAANQRLPDDSPVGRHGRLSVQNGTIRGERGRPVRLRGVSLDLSQRRGAPGWGADAVHWLVTDWRVTLIRASMRVEMGEHQAHDDIDTAEGSVDQQTAACTPTGSI</sequence>
<evidence type="ECO:0000256" key="1">
    <source>
        <dbReference type="SAM" id="MobiDB-lite"/>
    </source>
</evidence>
<accession>A0ABN9RZY2</accession>
<evidence type="ECO:0000313" key="3">
    <source>
        <dbReference type="Proteomes" id="UP001189429"/>
    </source>
</evidence>